<comment type="caution">
    <text evidence="2">The sequence shown here is derived from an EMBL/GenBank/DDBJ whole genome shotgun (WGS) entry which is preliminary data.</text>
</comment>
<gene>
    <name evidence="2" type="ORF">PGLA2088_LOCUS22138</name>
</gene>
<reference evidence="2" key="1">
    <citation type="submission" date="2021-02" db="EMBL/GenBank/DDBJ databases">
        <authorList>
            <person name="Dougan E. K."/>
            <person name="Rhodes N."/>
            <person name="Thang M."/>
            <person name="Chan C."/>
        </authorList>
    </citation>
    <scope>NUCLEOTIDE SEQUENCE</scope>
</reference>
<proteinExistence type="predicted"/>
<accession>A0A813JNE0</accession>
<feature type="compositionally biased region" description="Low complexity" evidence="1">
    <location>
        <begin position="601"/>
        <end position="611"/>
    </location>
</feature>
<evidence type="ECO:0000256" key="1">
    <source>
        <dbReference type="SAM" id="MobiDB-lite"/>
    </source>
</evidence>
<evidence type="ECO:0000313" key="2">
    <source>
        <dbReference type="EMBL" id="CAE8680849.1"/>
    </source>
</evidence>
<dbReference type="EMBL" id="CAJNNW010025899">
    <property type="protein sequence ID" value="CAE8680849.1"/>
    <property type="molecule type" value="Genomic_DNA"/>
</dbReference>
<dbReference type="Proteomes" id="UP000626109">
    <property type="component" value="Unassembled WGS sequence"/>
</dbReference>
<organism evidence="2 3">
    <name type="scientific">Polarella glacialis</name>
    <name type="common">Dinoflagellate</name>
    <dbReference type="NCBI Taxonomy" id="89957"/>
    <lineage>
        <taxon>Eukaryota</taxon>
        <taxon>Sar</taxon>
        <taxon>Alveolata</taxon>
        <taxon>Dinophyceae</taxon>
        <taxon>Suessiales</taxon>
        <taxon>Suessiaceae</taxon>
        <taxon>Polarella</taxon>
    </lineage>
</organism>
<evidence type="ECO:0000313" key="3">
    <source>
        <dbReference type="Proteomes" id="UP000626109"/>
    </source>
</evidence>
<protein>
    <submittedName>
        <fullName evidence="2">Uncharacterized protein</fullName>
    </submittedName>
</protein>
<feature type="region of interest" description="Disordered" evidence="1">
    <location>
        <begin position="589"/>
        <end position="611"/>
    </location>
</feature>
<name>A0A813JNE0_POLGL</name>
<dbReference type="AlphaFoldDB" id="A0A813JNE0"/>
<sequence length="683" mass="76572">MAHAEVPVGFAQEMGEVDGGMTFQESMHQISGQKLLGPHSAPIKTDRPLGEVGIGDLPLRMINPHGSKIVAFCDILMDQTCTWDLDKVHQQVSQGRYSDLPEPLRLKKEPIVPYTMQLFVLPAADGKYNVVKHINLHKNRLDVKLCMTMCYGQGMQIDYGKHFRDGFTAFQFMLEKLGGFQLRFWPVQPKFTKKIVLEASQRSEGYNFIRECGPRSNNVNQFMEWTDEQVNNASAPIHGWQEGKVKEALNNYYKGRQNAKSLTFWPLTLKCLVHWFLNIVLKTMLGTIRQHGITWLGKTRVGKSLGSKTILFAQSKYEIECENRADMIPSIMTAKHLDFFKAEPLTKYKPGGFDDGMMQKQDASFLKAFLNPGEEDATVWARYSSAQFDMGAGRHACNNPYDKDLDEQQYVQMKRTGVFEVTFANFMNLIQPSFAAIDDKEDMLAILARTHVILISDNGVYHRVAGTTQDPVKFIEWPTDAPKDILTVEYKPVFQKYKKDPFQHIYPDNFDEDSVWSQALLHKLINGEPLPHTISVRTTNLFGDGHSTTIQAVPNLLPNAEMKYRVKVEKTKSAWRALRSQPPVFIDLDAPSPKRLRSEAHPSSSATSSGAAPLVTLLTHNASSSSSSPPLVTLLTHNANPSFAGLGGDDSDFEQVFDEEDVFGLGGGVNGEDNHVLPEAVGP</sequence>